<keyword evidence="9 12" id="KW-0648">Protein biosynthesis</keyword>
<dbReference type="FunFam" id="2.40.30.130:FF:000004">
    <property type="entry name" value="Alanine--tRNA ligase"/>
    <property type="match status" value="1"/>
</dbReference>
<dbReference type="EC" id="6.1.1.7" evidence="12"/>
<evidence type="ECO:0000313" key="15">
    <source>
        <dbReference type="Proteomes" id="UP000054166"/>
    </source>
</evidence>
<feature type="domain" description="Alanyl-transfer RNA synthetases family profile" evidence="13">
    <location>
        <begin position="10"/>
        <end position="766"/>
    </location>
</feature>
<dbReference type="SUPFAM" id="SSF55681">
    <property type="entry name" value="Class II aaRS and biotin synthetases"/>
    <property type="match status" value="1"/>
</dbReference>
<dbReference type="InterPro" id="IPR018163">
    <property type="entry name" value="Thr/Ala-tRNA-synth_IIc_edit"/>
</dbReference>
<dbReference type="InterPro" id="IPR018165">
    <property type="entry name" value="Ala-tRNA-synth_IIc_core"/>
</dbReference>
<evidence type="ECO:0000259" key="13">
    <source>
        <dbReference type="PROSITE" id="PS50860"/>
    </source>
</evidence>
<dbReference type="Pfam" id="PF26023">
    <property type="entry name" value="ALA1"/>
    <property type="match status" value="1"/>
</dbReference>
<keyword evidence="5 12" id="KW-0547">Nucleotide-binding</keyword>
<dbReference type="SMART" id="SM00863">
    <property type="entry name" value="tRNA_SAD"/>
    <property type="match status" value="1"/>
</dbReference>
<keyword evidence="12" id="KW-0496">Mitochondrion</keyword>
<comment type="catalytic activity">
    <reaction evidence="11 12">
        <text>tRNA(Ala) + L-alanine + ATP = L-alanyl-tRNA(Ala) + AMP + diphosphate</text>
        <dbReference type="Rhea" id="RHEA:12540"/>
        <dbReference type="Rhea" id="RHEA-COMP:9657"/>
        <dbReference type="Rhea" id="RHEA-COMP:9923"/>
        <dbReference type="ChEBI" id="CHEBI:30616"/>
        <dbReference type="ChEBI" id="CHEBI:33019"/>
        <dbReference type="ChEBI" id="CHEBI:57972"/>
        <dbReference type="ChEBI" id="CHEBI:78442"/>
        <dbReference type="ChEBI" id="CHEBI:78497"/>
        <dbReference type="ChEBI" id="CHEBI:456215"/>
        <dbReference type="EC" id="6.1.1.7"/>
    </reaction>
</comment>
<keyword evidence="8 12" id="KW-0694">RNA-binding</keyword>
<evidence type="ECO:0000256" key="7">
    <source>
        <dbReference type="ARBA" id="ARBA00022840"/>
    </source>
</evidence>
<dbReference type="OrthoDB" id="2423964at2759"/>
<dbReference type="Gene3D" id="3.10.310.40">
    <property type="match status" value="1"/>
</dbReference>
<dbReference type="FunCoup" id="A0A0C3FG57">
    <property type="interactions" value="706"/>
</dbReference>
<dbReference type="SUPFAM" id="SSF101353">
    <property type="entry name" value="Putative anticodon-binding domain of alanyl-tRNA synthetase (AlaRS)"/>
    <property type="match status" value="1"/>
</dbReference>
<dbReference type="InterPro" id="IPR023033">
    <property type="entry name" value="Ala_tRNA_ligase_euk/bac"/>
</dbReference>
<comment type="subunit">
    <text evidence="12">Monomer.</text>
</comment>
<comment type="function">
    <text evidence="12">Catalyzes the attachment of alanine to tRNA(Ala) in a two-step reaction: alanine is first activated by ATP to form Ala-AMP and then transferred to the acceptor end of tRNA(Ala). Also edits incorrectly charged tRNA(Ala) via its editing domain.</text>
</comment>
<evidence type="ECO:0000256" key="10">
    <source>
        <dbReference type="ARBA" id="ARBA00023146"/>
    </source>
</evidence>
<keyword evidence="10 12" id="KW-0030">Aminoacyl-tRNA synthetase</keyword>
<feature type="binding site" evidence="12">
    <location>
        <position position="604"/>
    </location>
    <ligand>
        <name>Zn(2+)</name>
        <dbReference type="ChEBI" id="CHEBI:29105"/>
    </ligand>
</feature>
<dbReference type="GO" id="GO:0004813">
    <property type="term" value="F:alanine-tRNA ligase activity"/>
    <property type="evidence" value="ECO:0007669"/>
    <property type="project" value="UniProtKB-UniRule"/>
</dbReference>
<dbReference type="GO" id="GO:0005739">
    <property type="term" value="C:mitochondrion"/>
    <property type="evidence" value="ECO:0007669"/>
    <property type="project" value="UniProtKB-SubCell"/>
</dbReference>
<evidence type="ECO:0000256" key="8">
    <source>
        <dbReference type="ARBA" id="ARBA00022884"/>
    </source>
</evidence>
<feature type="binding site" evidence="12">
    <location>
        <position position="723"/>
    </location>
    <ligand>
        <name>Zn(2+)</name>
        <dbReference type="ChEBI" id="CHEBI:29105"/>
    </ligand>
</feature>
<dbReference type="InterPro" id="IPR018164">
    <property type="entry name" value="Ala-tRNA-synth_IIc_N"/>
</dbReference>
<feature type="binding site" evidence="12">
    <location>
        <position position="608"/>
    </location>
    <ligand>
        <name>Zn(2+)</name>
        <dbReference type="ChEBI" id="CHEBI:29105"/>
    </ligand>
</feature>
<dbReference type="CDD" id="cd00673">
    <property type="entry name" value="AlaRS_core"/>
    <property type="match status" value="1"/>
</dbReference>
<evidence type="ECO:0000256" key="11">
    <source>
        <dbReference type="ARBA" id="ARBA00048300"/>
    </source>
</evidence>
<dbReference type="PANTHER" id="PTHR11777:SF9">
    <property type="entry name" value="ALANINE--TRNA LIGASE, CYTOPLASMIC"/>
    <property type="match status" value="1"/>
</dbReference>
<keyword evidence="3 12" id="KW-0436">Ligase</keyword>
<dbReference type="InterPro" id="IPR059090">
    <property type="entry name" value="ALA1_helical"/>
</dbReference>
<evidence type="ECO:0000256" key="6">
    <source>
        <dbReference type="ARBA" id="ARBA00022833"/>
    </source>
</evidence>
<dbReference type="FunFam" id="3.30.930.10:FF:000011">
    <property type="entry name" value="Alanine--tRNA ligase, cytoplasmic"/>
    <property type="match status" value="1"/>
</dbReference>
<evidence type="ECO:0000256" key="12">
    <source>
        <dbReference type="HAMAP-Rule" id="MF_03133"/>
    </source>
</evidence>
<evidence type="ECO:0000256" key="9">
    <source>
        <dbReference type="ARBA" id="ARBA00022917"/>
    </source>
</evidence>
<dbReference type="SUPFAM" id="SSF50447">
    <property type="entry name" value="Translation proteins"/>
    <property type="match status" value="1"/>
</dbReference>
<evidence type="ECO:0000256" key="2">
    <source>
        <dbReference type="ARBA" id="ARBA00022555"/>
    </source>
</evidence>
<dbReference type="Gene3D" id="3.30.980.10">
    <property type="entry name" value="Threonyl-trna Synthetase, Chain A, domain 2"/>
    <property type="match status" value="1"/>
</dbReference>
<keyword evidence="15" id="KW-1185">Reference proteome</keyword>
<evidence type="ECO:0000256" key="5">
    <source>
        <dbReference type="ARBA" id="ARBA00022741"/>
    </source>
</evidence>
<dbReference type="GO" id="GO:0070143">
    <property type="term" value="P:mitochondrial alanyl-tRNA aminoacylation"/>
    <property type="evidence" value="ECO:0007669"/>
    <property type="project" value="UniProtKB-UniRule"/>
</dbReference>
<reference evidence="14 15" key="1">
    <citation type="submission" date="2014-04" db="EMBL/GenBank/DDBJ databases">
        <authorList>
            <consortium name="DOE Joint Genome Institute"/>
            <person name="Kuo A."/>
            <person name="Tarkka M."/>
            <person name="Buscot F."/>
            <person name="Kohler A."/>
            <person name="Nagy L.G."/>
            <person name="Floudas D."/>
            <person name="Copeland A."/>
            <person name="Barry K.W."/>
            <person name="Cichocki N."/>
            <person name="Veneault-Fourrey C."/>
            <person name="LaButti K."/>
            <person name="Lindquist E.A."/>
            <person name="Lipzen A."/>
            <person name="Lundell T."/>
            <person name="Morin E."/>
            <person name="Murat C."/>
            <person name="Sun H."/>
            <person name="Tunlid A."/>
            <person name="Henrissat B."/>
            <person name="Grigoriev I.V."/>
            <person name="Hibbett D.S."/>
            <person name="Martin F."/>
            <person name="Nordberg H.P."/>
            <person name="Cantor M.N."/>
            <person name="Hua S.X."/>
        </authorList>
    </citation>
    <scope>NUCLEOTIDE SEQUENCE [LARGE SCALE GENOMIC DNA]</scope>
    <source>
        <strain evidence="14 15">F 1598</strain>
    </source>
</reference>
<accession>A0A0C3FG57</accession>
<dbReference type="Proteomes" id="UP000054166">
    <property type="component" value="Unassembled WGS sequence"/>
</dbReference>
<dbReference type="InterPro" id="IPR009000">
    <property type="entry name" value="Transl_B-barrel_sf"/>
</dbReference>
<dbReference type="InterPro" id="IPR050058">
    <property type="entry name" value="Ala-tRNA_ligase"/>
</dbReference>
<evidence type="ECO:0000313" key="14">
    <source>
        <dbReference type="EMBL" id="KIM78966.1"/>
    </source>
</evidence>
<keyword evidence="4 12" id="KW-0479">Metal-binding</keyword>
<dbReference type="AlphaFoldDB" id="A0A0C3FG57"/>
<comment type="cofactor">
    <cofactor evidence="12">
        <name>Zn(2+)</name>
        <dbReference type="ChEBI" id="CHEBI:29105"/>
    </cofactor>
    <text evidence="12">Binds 1 zinc ion per subunit.</text>
</comment>
<dbReference type="InterPro" id="IPR018162">
    <property type="entry name" value="Ala-tRNA-ligase_IIc_anticod-bd"/>
</dbReference>
<dbReference type="GO" id="GO:0002161">
    <property type="term" value="F:aminoacyl-tRNA deacylase activity"/>
    <property type="evidence" value="ECO:0007669"/>
    <property type="project" value="TreeGrafter"/>
</dbReference>
<dbReference type="InterPro" id="IPR012947">
    <property type="entry name" value="tRNA_SAD"/>
</dbReference>
<comment type="domain">
    <text evidence="12">Consists of three domains; the N-terminal catalytic domain, the editing domain and the C-terminal C-Ala domain. The editing domain removes incorrectly charged amino acids, while the C-Ala domain, along with tRNA(Ala), serves as a bridge to cooperatively bring together the editing and aminoacylation centers thus stimulating deacylation of misacylated tRNAs.</text>
</comment>
<keyword evidence="12" id="KW-0963">Cytoplasm</keyword>
<dbReference type="GO" id="GO:0005524">
    <property type="term" value="F:ATP binding"/>
    <property type="evidence" value="ECO:0007669"/>
    <property type="project" value="UniProtKB-UniRule"/>
</dbReference>
<dbReference type="PROSITE" id="PS50860">
    <property type="entry name" value="AA_TRNA_LIGASE_II_ALA"/>
    <property type="match status" value="1"/>
</dbReference>
<evidence type="ECO:0000256" key="1">
    <source>
        <dbReference type="ARBA" id="ARBA00008429"/>
    </source>
</evidence>
<comment type="subcellular location">
    <subcellularLocation>
        <location evidence="12">Mitochondrion</location>
    </subcellularLocation>
    <subcellularLocation>
        <location evidence="12">Cytoplasm</location>
    </subcellularLocation>
</comment>
<evidence type="ECO:0000256" key="3">
    <source>
        <dbReference type="ARBA" id="ARBA00022598"/>
    </source>
</evidence>
<evidence type="ECO:0000256" key="4">
    <source>
        <dbReference type="ARBA" id="ARBA00022723"/>
    </source>
</evidence>
<dbReference type="PRINTS" id="PR00980">
    <property type="entry name" value="TRNASYNTHALA"/>
</dbReference>
<dbReference type="InterPro" id="IPR045864">
    <property type="entry name" value="aa-tRNA-synth_II/BPL/LPL"/>
</dbReference>
<keyword evidence="6 12" id="KW-0862">Zinc</keyword>
<dbReference type="FunFam" id="3.30.980.10:FF:000004">
    <property type="entry name" value="Alanine--tRNA ligase, cytoplasmic"/>
    <property type="match status" value="1"/>
</dbReference>
<dbReference type="HOGENOM" id="CLU_004485_5_0_1"/>
<dbReference type="GO" id="GO:0000049">
    <property type="term" value="F:tRNA binding"/>
    <property type="evidence" value="ECO:0007669"/>
    <property type="project" value="UniProtKB-KW"/>
</dbReference>
<sequence length="957" mass="107373">MSSSPYTGPWTAHKVRQQFFDYFRSKDHTFVPSSSTIPYDDPTLLFANAGMNQYKSIFLGTVDPHSDMAKWKRAFNSQKCIRAGGKHNDLEDVGKDSYHHTFFEMLGNWSFGDYFKKEAIGYSWEILTEVYKLPKDRLYVTYFEGDPKNGLVPDEEARQIWLDRGVAEDHILPGNAKDNFWEMGATGPCGPCSEIHFDRIGNRNAAHLVNNDDPDVLEIWNNVFIQFNREDDGSLRPLPAKHVDTGMGFERLVSVVQGQRSNYDTDVFTPIFQKVQDISGIRPYQGKFGEEDVDGIDTAYRVVADHIRTLAFSLSDGGVPNNVGRGYVLRRILRRGSRYARKKLGVPIGSFFSSLLPVVIENMGDVFPELTKKVDDIKEILDEEEESFSRTLDRGEKLFDQYATKAKQQGAKELSGKDVWRLYDTYGFPVDLTRLMAEELGLGVNEEEFEKAQSLSKEASKASTKKGTSDVIKLDVHDLAALEKNSDIPKTDDSAKFLLGNVTAHVKAIYHDKSFVQSTSALPEDIIFGILLDRTSFYAESGGQEYDTGNIVIDGVADFQVTNVQVFNGYVLHIGHLKYGQLDVGNEVLSCYDELRRWPLRSNHTATHILNFCLREVLGDHIDQRGSLVAPTKLRFDFSHKAQVSLPELLKIESMSLDWVKKNVRVFSKDLDLQTAQKIPGLRAVFGESYPDPVRVVTLEYDVQEISQDIENAKWRNTSVEFCGGTHVAKTGDIKDFVITEESGIAKGIRRIIAVTGREAQEVTRKAIDLKTKLDQLDQFTGKDKDTGLKAFTVELNQSDISVLLKAELRDRLGTIRKAFDKQIKDREAATNKIAVDNIIKYFEEDEKSEAYFAILDVEGNAKILANVISQGKKLGKAVYVFSVDHEDNKVAHGNHVPVASKGMGLDGRTWASKVSEVLGGRVGGKDDGAQGVGTNISKLEEALQVAKDYYWATTQR</sequence>
<proteinExistence type="inferred from homology"/>
<dbReference type="STRING" id="765440.A0A0C3FG57"/>
<dbReference type="InterPro" id="IPR002318">
    <property type="entry name" value="Ala-tRNA-lgiase_IIc"/>
</dbReference>
<dbReference type="Pfam" id="PF07973">
    <property type="entry name" value="tRNA_SAD"/>
    <property type="match status" value="1"/>
</dbReference>
<keyword evidence="7 12" id="KW-0067">ATP-binding</keyword>
<keyword evidence="2 12" id="KW-0820">tRNA-binding</keyword>
<dbReference type="InterPro" id="IPR003156">
    <property type="entry name" value="DHHA1_dom"/>
</dbReference>
<dbReference type="NCBIfam" id="TIGR00344">
    <property type="entry name" value="alaS"/>
    <property type="match status" value="1"/>
</dbReference>
<feature type="binding site" evidence="12">
    <location>
        <position position="727"/>
    </location>
    <ligand>
        <name>Zn(2+)</name>
        <dbReference type="ChEBI" id="CHEBI:29105"/>
    </ligand>
</feature>
<name>A0A0C3FG57_PILCF</name>
<comment type="similarity">
    <text evidence="1">Belongs to the class-II aminoacyl-tRNA synthetase family. Alax-L subfamily.</text>
</comment>
<dbReference type="Pfam" id="PF02272">
    <property type="entry name" value="DHHA1"/>
    <property type="match status" value="1"/>
</dbReference>
<dbReference type="PANTHER" id="PTHR11777">
    <property type="entry name" value="ALANYL-TRNA SYNTHETASE"/>
    <property type="match status" value="1"/>
</dbReference>
<dbReference type="SUPFAM" id="SSF55186">
    <property type="entry name" value="ThrRS/AlaRS common domain"/>
    <property type="match status" value="1"/>
</dbReference>
<dbReference type="EMBL" id="KN833013">
    <property type="protein sequence ID" value="KIM78966.1"/>
    <property type="molecule type" value="Genomic_DNA"/>
</dbReference>
<dbReference type="GO" id="GO:0008270">
    <property type="term" value="F:zinc ion binding"/>
    <property type="evidence" value="ECO:0007669"/>
    <property type="project" value="UniProtKB-UniRule"/>
</dbReference>
<reference evidence="15" key="2">
    <citation type="submission" date="2015-01" db="EMBL/GenBank/DDBJ databases">
        <title>Evolutionary Origins and Diversification of the Mycorrhizal Mutualists.</title>
        <authorList>
            <consortium name="DOE Joint Genome Institute"/>
            <consortium name="Mycorrhizal Genomics Consortium"/>
            <person name="Kohler A."/>
            <person name="Kuo A."/>
            <person name="Nagy L.G."/>
            <person name="Floudas D."/>
            <person name="Copeland A."/>
            <person name="Barry K.W."/>
            <person name="Cichocki N."/>
            <person name="Veneault-Fourrey C."/>
            <person name="LaButti K."/>
            <person name="Lindquist E.A."/>
            <person name="Lipzen A."/>
            <person name="Lundell T."/>
            <person name="Morin E."/>
            <person name="Murat C."/>
            <person name="Riley R."/>
            <person name="Ohm R."/>
            <person name="Sun H."/>
            <person name="Tunlid A."/>
            <person name="Henrissat B."/>
            <person name="Grigoriev I.V."/>
            <person name="Hibbett D.S."/>
            <person name="Martin F."/>
        </authorList>
    </citation>
    <scope>NUCLEOTIDE SEQUENCE [LARGE SCALE GENOMIC DNA]</scope>
    <source>
        <strain evidence="15">F 1598</strain>
    </source>
</reference>
<dbReference type="InParanoid" id="A0A0C3FG57"/>
<dbReference type="Gene3D" id="2.40.30.130">
    <property type="match status" value="1"/>
</dbReference>
<dbReference type="Pfam" id="PF01411">
    <property type="entry name" value="tRNA-synt_2c"/>
    <property type="match status" value="1"/>
</dbReference>
<dbReference type="Gene3D" id="3.30.930.10">
    <property type="entry name" value="Bira Bifunctional Protein, Domain 2"/>
    <property type="match status" value="1"/>
</dbReference>
<organism evidence="14 15">
    <name type="scientific">Piloderma croceum (strain F 1598)</name>
    <dbReference type="NCBI Taxonomy" id="765440"/>
    <lineage>
        <taxon>Eukaryota</taxon>
        <taxon>Fungi</taxon>
        <taxon>Dikarya</taxon>
        <taxon>Basidiomycota</taxon>
        <taxon>Agaricomycotina</taxon>
        <taxon>Agaricomycetes</taxon>
        <taxon>Agaricomycetidae</taxon>
        <taxon>Atheliales</taxon>
        <taxon>Atheliaceae</taxon>
        <taxon>Piloderma</taxon>
    </lineage>
</organism>
<gene>
    <name evidence="12" type="primary">ALA1</name>
    <name evidence="14" type="ORF">PILCRDRAFT_824096</name>
</gene>
<protein>
    <recommendedName>
        <fullName evidence="12">Alanine--tRNA ligase</fullName>
        <ecNumber evidence="12">6.1.1.7</ecNumber>
    </recommendedName>
    <alternativeName>
        <fullName evidence="12">Alanyl-tRNA synthetase</fullName>
        <shortName evidence="12">AlaRS</shortName>
    </alternativeName>
</protein>
<dbReference type="HAMAP" id="MF_00036_B">
    <property type="entry name" value="Ala_tRNA_synth_B"/>
    <property type="match status" value="1"/>
</dbReference>